<keyword evidence="3" id="KW-0805">Transcription regulation</keyword>
<dbReference type="GO" id="GO:0006351">
    <property type="term" value="P:DNA-templated transcription"/>
    <property type="evidence" value="ECO:0007669"/>
    <property type="project" value="UniProtKB-UniRule"/>
</dbReference>
<comment type="caution">
    <text evidence="5">The sequence shown here is derived from an EMBL/GenBank/DDBJ whole genome shotgun (WGS) entry which is preliminary data.</text>
</comment>
<accession>A0ABD1U022</accession>
<feature type="short sequence motif" description="Bipartite nuclear localization signal" evidence="2">
    <location>
        <begin position="73"/>
        <end position="80"/>
    </location>
</feature>
<evidence type="ECO:0000256" key="1">
    <source>
        <dbReference type="ARBA" id="ARBA00023242"/>
    </source>
</evidence>
<protein>
    <recommendedName>
        <fullName evidence="3">Growth-regulating factor</fullName>
    </recommendedName>
</protein>
<evidence type="ECO:0000256" key="3">
    <source>
        <dbReference type="RuleBase" id="RU367127"/>
    </source>
</evidence>
<dbReference type="Proteomes" id="UP001604336">
    <property type="component" value="Unassembled WGS sequence"/>
</dbReference>
<keyword evidence="6" id="KW-1185">Reference proteome</keyword>
<comment type="subcellular location">
    <subcellularLocation>
        <location evidence="2 3">Nucleus</location>
    </subcellularLocation>
</comment>
<dbReference type="InterPro" id="IPR014977">
    <property type="entry name" value="WRC_dom"/>
</dbReference>
<evidence type="ECO:0000313" key="6">
    <source>
        <dbReference type="Proteomes" id="UP001604336"/>
    </source>
</evidence>
<evidence type="ECO:0000313" key="5">
    <source>
        <dbReference type="EMBL" id="KAL2518339.1"/>
    </source>
</evidence>
<feature type="short sequence motif" description="Bipartite nuclear localization signal" evidence="2">
    <location>
        <begin position="45"/>
        <end position="55"/>
    </location>
</feature>
<dbReference type="AlphaFoldDB" id="A0ABD1U022"/>
<evidence type="ECO:0000259" key="4">
    <source>
        <dbReference type="PROSITE" id="PS51667"/>
    </source>
</evidence>
<comment type="similarity">
    <text evidence="3">Belongs to the GRF family.</text>
</comment>
<comment type="domain">
    <text evidence="3">The QLQ domain and WRC domain may be involved in protein-protein interaction and DNA-binding, respectively.</text>
</comment>
<dbReference type="GO" id="GO:0005634">
    <property type="term" value="C:nucleus"/>
    <property type="evidence" value="ECO:0007669"/>
    <property type="project" value="UniProtKB-SubCell"/>
</dbReference>
<comment type="function">
    <text evidence="3">Transcription activator.</text>
</comment>
<feature type="domain" description="WRC" evidence="4">
    <location>
        <begin position="40"/>
        <end position="84"/>
    </location>
</feature>
<organism evidence="5 6">
    <name type="scientific">Abeliophyllum distichum</name>
    <dbReference type="NCBI Taxonomy" id="126358"/>
    <lineage>
        <taxon>Eukaryota</taxon>
        <taxon>Viridiplantae</taxon>
        <taxon>Streptophyta</taxon>
        <taxon>Embryophyta</taxon>
        <taxon>Tracheophyta</taxon>
        <taxon>Spermatophyta</taxon>
        <taxon>Magnoliopsida</taxon>
        <taxon>eudicotyledons</taxon>
        <taxon>Gunneridae</taxon>
        <taxon>Pentapetalae</taxon>
        <taxon>asterids</taxon>
        <taxon>lamiids</taxon>
        <taxon>Lamiales</taxon>
        <taxon>Oleaceae</taxon>
        <taxon>Forsythieae</taxon>
        <taxon>Abeliophyllum</taxon>
    </lineage>
</organism>
<gene>
    <name evidence="5" type="ORF">Adt_14586</name>
</gene>
<dbReference type="GO" id="GO:0005524">
    <property type="term" value="F:ATP binding"/>
    <property type="evidence" value="ECO:0007669"/>
    <property type="project" value="UniProtKB-UniRule"/>
</dbReference>
<dbReference type="PANTHER" id="PTHR31602">
    <property type="entry name" value="GROWTH-REGULATING FACTOR 5"/>
    <property type="match status" value="1"/>
</dbReference>
<sequence length="138" mass="15584">MDTRSEGNEKFPIRRSVGRIGADTLNGGGIFNLKISKNGDPEPGRCKRTDGKKWRCSKDVAPNQKYCERHLHRGRPRSRKPVEIKKNASFNPNVQATSATASHQILASNDTPLLFYPKTDINISTASYKEPNRLVFEW</sequence>
<keyword evidence="1 2" id="KW-0539">Nucleus</keyword>
<dbReference type="PROSITE" id="PS51667">
    <property type="entry name" value="WRC"/>
    <property type="match status" value="1"/>
</dbReference>
<dbReference type="EMBL" id="JBFOLK010000004">
    <property type="protein sequence ID" value="KAL2518339.1"/>
    <property type="molecule type" value="Genomic_DNA"/>
</dbReference>
<proteinExistence type="inferred from homology"/>
<dbReference type="Pfam" id="PF08879">
    <property type="entry name" value="WRC"/>
    <property type="match status" value="1"/>
</dbReference>
<dbReference type="PANTHER" id="PTHR31602:SF101">
    <property type="entry name" value="GROWTH-REGULATING FACTOR 7"/>
    <property type="match status" value="1"/>
</dbReference>
<keyword evidence="3" id="KW-0010">Activator</keyword>
<dbReference type="InterPro" id="IPR031137">
    <property type="entry name" value="GRF"/>
</dbReference>
<keyword evidence="3" id="KW-0804">Transcription</keyword>
<evidence type="ECO:0000256" key="2">
    <source>
        <dbReference type="PROSITE-ProRule" id="PRU01002"/>
    </source>
</evidence>
<name>A0ABD1U022_9LAMI</name>
<reference evidence="6" key="1">
    <citation type="submission" date="2024-07" db="EMBL/GenBank/DDBJ databases">
        <title>Two chromosome-level genome assemblies of Korean endemic species Abeliophyllum distichum and Forsythia ovata (Oleaceae).</title>
        <authorList>
            <person name="Jang H."/>
        </authorList>
    </citation>
    <scope>NUCLEOTIDE SEQUENCE [LARGE SCALE GENOMIC DNA]</scope>
</reference>